<dbReference type="InterPro" id="IPR000073">
    <property type="entry name" value="AB_hydrolase_1"/>
</dbReference>
<feature type="domain" description="AB hydrolase-1" evidence="2">
    <location>
        <begin position="130"/>
        <end position="412"/>
    </location>
</feature>
<dbReference type="GO" id="GO:0055088">
    <property type="term" value="P:lipid homeostasis"/>
    <property type="evidence" value="ECO:0007669"/>
    <property type="project" value="TreeGrafter"/>
</dbReference>
<dbReference type="OrthoDB" id="7457040at2759"/>
<evidence type="ECO:0000313" key="4">
    <source>
        <dbReference type="Proteomes" id="UP000019375"/>
    </source>
</evidence>
<dbReference type="GO" id="GO:0004623">
    <property type="term" value="F:phospholipase A2 activity"/>
    <property type="evidence" value="ECO:0007669"/>
    <property type="project" value="TreeGrafter"/>
</dbReference>
<dbReference type="GO" id="GO:0006654">
    <property type="term" value="P:phosphatidic acid biosynthetic process"/>
    <property type="evidence" value="ECO:0007669"/>
    <property type="project" value="TreeGrafter"/>
</dbReference>
<dbReference type="PANTHER" id="PTHR42886">
    <property type="entry name" value="RE40534P-RELATED"/>
    <property type="match status" value="1"/>
</dbReference>
<dbReference type="PANTHER" id="PTHR42886:SF29">
    <property type="entry name" value="PUMMELIG, ISOFORM A"/>
    <property type="match status" value="1"/>
</dbReference>
<organism evidence="3 4">
    <name type="scientific">Zygosaccharomyces bailii (strain CLIB 213 / ATCC 58445 / CBS 680 / BCRC 21525 / NBRC 1098 / NCYC 1416 / NRRL Y-2227)</name>
    <dbReference type="NCBI Taxonomy" id="1333698"/>
    <lineage>
        <taxon>Eukaryota</taxon>
        <taxon>Fungi</taxon>
        <taxon>Dikarya</taxon>
        <taxon>Ascomycota</taxon>
        <taxon>Saccharomycotina</taxon>
        <taxon>Saccharomycetes</taxon>
        <taxon>Saccharomycetales</taxon>
        <taxon>Saccharomycetaceae</taxon>
        <taxon>Zygosaccharomyces</taxon>
    </lineage>
</organism>
<reference evidence="4" key="1">
    <citation type="journal article" date="2013" name="Genome Announc.">
        <title>Genome sequence of the food spoilage yeast Zygosaccharomyces bailii CLIB 213(T).</title>
        <authorList>
            <person name="Galeote V."/>
            <person name="Bigey F."/>
            <person name="Devillers H."/>
            <person name="Neuveglise C."/>
            <person name="Dequin S."/>
        </authorList>
    </citation>
    <scope>NUCLEOTIDE SEQUENCE [LARGE SCALE GENOMIC DNA]</scope>
    <source>
        <strain evidence="4">CLIB 213 / ATCC 58445 / CBS 680 / CCRC 21525 / NBRC 1098 / NCYC 1416 / NRRL Y-2227</strain>
    </source>
</reference>
<proteinExistence type="inferred from homology"/>
<dbReference type="SUPFAM" id="SSF53474">
    <property type="entry name" value="alpha/beta-Hydrolases"/>
    <property type="match status" value="1"/>
</dbReference>
<comment type="similarity">
    <text evidence="1">Belongs to the peptidase S33 family. ABHD4/ABHD5 subfamily.</text>
</comment>
<dbReference type="AlphaFoldDB" id="A0A8J2XCP2"/>
<dbReference type="Pfam" id="PF00561">
    <property type="entry name" value="Abhydrolase_1"/>
    <property type="match status" value="1"/>
</dbReference>
<name>A0A8J2XCP2_ZYGB2</name>
<keyword evidence="4" id="KW-1185">Reference proteome</keyword>
<evidence type="ECO:0000256" key="1">
    <source>
        <dbReference type="ARBA" id="ARBA00038097"/>
    </source>
</evidence>
<evidence type="ECO:0000259" key="2">
    <source>
        <dbReference type="Pfam" id="PF00561"/>
    </source>
</evidence>
<accession>A0A8J2XCP2</accession>
<dbReference type="GO" id="GO:0005743">
    <property type="term" value="C:mitochondrial inner membrane"/>
    <property type="evidence" value="ECO:0007669"/>
    <property type="project" value="TreeGrafter"/>
</dbReference>
<dbReference type="Proteomes" id="UP000019375">
    <property type="component" value="Unassembled WGS sequence"/>
</dbReference>
<dbReference type="Gene3D" id="3.40.50.1820">
    <property type="entry name" value="alpha/beta hydrolase"/>
    <property type="match status" value="1"/>
</dbReference>
<sequence length="427" mass="49099">MSTKFTTTYLKSLATSYLWRRGTTCPSKTPTVSSTRVSTAPTAIPLHEIIRKLPTLFPRSINASVRDYQDFCYDSGTFQEDLLKTLPFFPHCVGNKKAEVLRTIVDDHGNYINEFCISPVVSSTPPEKMKHLIFVHGYGAGLGFFLKNLENIPLMHDNWVIHAIDLPGFGFSSRPKFPFKYPADLAKDVHTWFHDRLYTWFKKRAILSNPEGNLVMAHSLGAYLMALYTTKYENHFKKLVMCSPAGICKSTAAKRLGNVTPPWWYAKLWDLNVSPFFLVRNAAYFGSLITSGWSYRRFGKLLRNEPRVNKLQFEALHRYAYAIFNQRGSGEYLLSFVLSCGGDPRMALEDTIFKEKTNGIFRGNCEWLWIYGEKDWMDIQGGKRVSEFLRLGGKRSEVFVAPNSGHHLYFDNYRFLNEILIEQMKSM</sequence>
<gene>
    <name evidence="3" type="ORF">BN860_03994g</name>
</gene>
<dbReference type="GO" id="GO:0035965">
    <property type="term" value="P:cardiolipin acyl-chain remodeling"/>
    <property type="evidence" value="ECO:0007669"/>
    <property type="project" value="TreeGrafter"/>
</dbReference>
<dbReference type="GO" id="GO:0042171">
    <property type="term" value="F:lysophosphatidic acid acyltransferase activity"/>
    <property type="evidence" value="ECO:0007669"/>
    <property type="project" value="TreeGrafter"/>
</dbReference>
<evidence type="ECO:0000313" key="3">
    <source>
        <dbReference type="EMBL" id="CDF90825.1"/>
    </source>
</evidence>
<dbReference type="EMBL" id="HG316461">
    <property type="protein sequence ID" value="CDF90825.1"/>
    <property type="molecule type" value="Genomic_DNA"/>
</dbReference>
<dbReference type="InterPro" id="IPR029058">
    <property type="entry name" value="AB_hydrolase_fold"/>
</dbReference>
<protein>
    <recommendedName>
        <fullName evidence="2">AB hydrolase-1 domain-containing protein</fullName>
    </recommendedName>
</protein>